<evidence type="ECO:0000256" key="1">
    <source>
        <dbReference type="SAM" id="SignalP"/>
    </source>
</evidence>
<organism evidence="2 3">
    <name type="scientific">Acacia crassicarpa</name>
    <name type="common">northern wattle</name>
    <dbReference type="NCBI Taxonomy" id="499986"/>
    <lineage>
        <taxon>Eukaryota</taxon>
        <taxon>Viridiplantae</taxon>
        <taxon>Streptophyta</taxon>
        <taxon>Embryophyta</taxon>
        <taxon>Tracheophyta</taxon>
        <taxon>Spermatophyta</taxon>
        <taxon>Magnoliopsida</taxon>
        <taxon>eudicotyledons</taxon>
        <taxon>Gunneridae</taxon>
        <taxon>Pentapetalae</taxon>
        <taxon>rosids</taxon>
        <taxon>fabids</taxon>
        <taxon>Fabales</taxon>
        <taxon>Fabaceae</taxon>
        <taxon>Caesalpinioideae</taxon>
        <taxon>mimosoid clade</taxon>
        <taxon>Acacieae</taxon>
        <taxon>Acacia</taxon>
    </lineage>
</organism>
<dbReference type="AlphaFoldDB" id="A0AAE1TB06"/>
<dbReference type="CDD" id="cd02972">
    <property type="entry name" value="DsbA_family"/>
    <property type="match status" value="1"/>
</dbReference>
<feature type="signal peptide" evidence="1">
    <location>
        <begin position="1"/>
        <end position="22"/>
    </location>
</feature>
<dbReference type="SUPFAM" id="SSF52833">
    <property type="entry name" value="Thioredoxin-like"/>
    <property type="match status" value="1"/>
</dbReference>
<dbReference type="InterPro" id="IPR036249">
    <property type="entry name" value="Thioredoxin-like_sf"/>
</dbReference>
<evidence type="ECO:0000313" key="2">
    <source>
        <dbReference type="EMBL" id="KAK4279212.1"/>
    </source>
</evidence>
<feature type="chain" id="PRO_5042115678" description="Thioredoxin-like fold domain-containing protein" evidence="1">
    <location>
        <begin position="23"/>
        <end position="228"/>
    </location>
</feature>
<dbReference type="Proteomes" id="UP001293593">
    <property type="component" value="Unassembled WGS sequence"/>
</dbReference>
<accession>A0AAE1TB06</accession>
<keyword evidence="3" id="KW-1185">Reference proteome</keyword>
<evidence type="ECO:0000313" key="3">
    <source>
        <dbReference type="Proteomes" id="UP001293593"/>
    </source>
</evidence>
<name>A0AAE1TB06_9FABA</name>
<reference evidence="2" key="1">
    <citation type="submission" date="2023-10" db="EMBL/GenBank/DDBJ databases">
        <title>Chromosome-level genome of the transformable northern wattle, Acacia crassicarpa.</title>
        <authorList>
            <person name="Massaro I."/>
            <person name="Sinha N.R."/>
            <person name="Poethig S."/>
            <person name="Leichty A.R."/>
        </authorList>
    </citation>
    <scope>NUCLEOTIDE SEQUENCE</scope>
    <source>
        <strain evidence="2">Acra3RX</strain>
        <tissue evidence="2">Leaf</tissue>
    </source>
</reference>
<dbReference type="EMBL" id="JAWXYG010000003">
    <property type="protein sequence ID" value="KAK4279212.1"/>
    <property type="molecule type" value="Genomic_DNA"/>
</dbReference>
<gene>
    <name evidence="2" type="ORF">QN277_016947</name>
</gene>
<evidence type="ECO:0008006" key="4">
    <source>
        <dbReference type="Google" id="ProtNLM"/>
    </source>
</evidence>
<dbReference type="Gene3D" id="3.40.30.10">
    <property type="entry name" value="Glutaredoxin"/>
    <property type="match status" value="1"/>
</dbReference>
<sequence>MSQSVVLLICMLCSLLAVRVGADYIPPARLDGFVYSNHHNPDSILIEAFYDPVCPDSRDSWPPLKQAVTHYGSCVSLVVHLLPLPYHDNAFVTSRALHIVNALNKTATFPMLEWFFKHQENFYGAQTKNLSKASVENKVVKAVTEVVGRSYYNSIKTAFNDRKTDLQTRVSFKYSASRGVSGTPYFYVNGFLLPDSGSARDYKAWRKVIDPLVGAHGGKKLEPLHFFL</sequence>
<comment type="caution">
    <text evidence="2">The sequence shown here is derived from an EMBL/GenBank/DDBJ whole genome shotgun (WGS) entry which is preliminary data.</text>
</comment>
<proteinExistence type="predicted"/>
<dbReference type="PANTHER" id="PTHR33875:SF2">
    <property type="entry name" value="ACR183CP"/>
    <property type="match status" value="1"/>
</dbReference>
<protein>
    <recommendedName>
        <fullName evidence="4">Thioredoxin-like fold domain-containing protein</fullName>
    </recommendedName>
</protein>
<dbReference type="PANTHER" id="PTHR33875">
    <property type="entry name" value="OS09G0542200 PROTEIN"/>
    <property type="match status" value="1"/>
</dbReference>
<keyword evidence="1" id="KW-0732">Signal</keyword>